<evidence type="ECO:0000313" key="1">
    <source>
        <dbReference type="Proteomes" id="UP000887563"/>
    </source>
</evidence>
<keyword evidence="1" id="KW-1185">Reference proteome</keyword>
<reference evidence="2" key="1">
    <citation type="submission" date="2022-11" db="UniProtKB">
        <authorList>
            <consortium name="WormBaseParasite"/>
        </authorList>
    </citation>
    <scope>IDENTIFICATION</scope>
</reference>
<dbReference type="Proteomes" id="UP000887563">
    <property type="component" value="Unplaced"/>
</dbReference>
<accession>A0A914NVD0</accession>
<sequence>RGGKQYFFIFRQKNVFFRRTNLIVHAQHSRHWLASTTYSNSSKQLYNFSTSTFDKVLQNITSGSHPPTSNTTRNNFSHFNARTNSEPSKHNCRRFKCCWSC</sequence>
<organism evidence="1 2">
    <name type="scientific">Meloidogyne incognita</name>
    <name type="common">Southern root-knot nematode worm</name>
    <name type="synonym">Oxyuris incognita</name>
    <dbReference type="NCBI Taxonomy" id="6306"/>
    <lineage>
        <taxon>Eukaryota</taxon>
        <taxon>Metazoa</taxon>
        <taxon>Ecdysozoa</taxon>
        <taxon>Nematoda</taxon>
        <taxon>Chromadorea</taxon>
        <taxon>Rhabditida</taxon>
        <taxon>Tylenchina</taxon>
        <taxon>Tylenchomorpha</taxon>
        <taxon>Tylenchoidea</taxon>
        <taxon>Meloidogynidae</taxon>
        <taxon>Meloidogyninae</taxon>
        <taxon>Meloidogyne</taxon>
        <taxon>Meloidogyne incognita group</taxon>
    </lineage>
</organism>
<dbReference type="WBParaSite" id="Minc3s08068g41866">
    <property type="protein sequence ID" value="Minc3s08068g41866"/>
    <property type="gene ID" value="Minc3s08068g41866"/>
</dbReference>
<protein>
    <submittedName>
        <fullName evidence="2">Ovule protein</fullName>
    </submittedName>
</protein>
<name>A0A914NVD0_MELIC</name>
<proteinExistence type="predicted"/>
<dbReference type="AlphaFoldDB" id="A0A914NVD0"/>
<evidence type="ECO:0000313" key="2">
    <source>
        <dbReference type="WBParaSite" id="Minc3s08068g41866"/>
    </source>
</evidence>